<evidence type="ECO:0000256" key="1">
    <source>
        <dbReference type="SAM" id="MobiDB-lite"/>
    </source>
</evidence>
<reference evidence="2" key="1">
    <citation type="journal article" date="2020" name="Stud. Mycol.">
        <title>101 Dothideomycetes genomes: a test case for predicting lifestyles and emergence of pathogens.</title>
        <authorList>
            <person name="Haridas S."/>
            <person name="Albert R."/>
            <person name="Binder M."/>
            <person name="Bloem J."/>
            <person name="Labutti K."/>
            <person name="Salamov A."/>
            <person name="Andreopoulos B."/>
            <person name="Baker S."/>
            <person name="Barry K."/>
            <person name="Bills G."/>
            <person name="Bluhm B."/>
            <person name="Cannon C."/>
            <person name="Castanera R."/>
            <person name="Culley D."/>
            <person name="Daum C."/>
            <person name="Ezra D."/>
            <person name="Gonzalez J."/>
            <person name="Henrissat B."/>
            <person name="Kuo A."/>
            <person name="Liang C."/>
            <person name="Lipzen A."/>
            <person name="Lutzoni F."/>
            <person name="Magnuson J."/>
            <person name="Mondo S."/>
            <person name="Nolan M."/>
            <person name="Ohm R."/>
            <person name="Pangilinan J."/>
            <person name="Park H.-J."/>
            <person name="Ramirez L."/>
            <person name="Alfaro M."/>
            <person name="Sun H."/>
            <person name="Tritt A."/>
            <person name="Yoshinaga Y."/>
            <person name="Zwiers L.-H."/>
            <person name="Turgeon B."/>
            <person name="Goodwin S."/>
            <person name="Spatafora J."/>
            <person name="Crous P."/>
            <person name="Grigoriev I."/>
        </authorList>
    </citation>
    <scope>NUCLEOTIDE SEQUENCE</scope>
    <source>
        <strain evidence="2">CBS 473.64</strain>
    </source>
</reference>
<feature type="region of interest" description="Disordered" evidence="1">
    <location>
        <begin position="252"/>
        <end position="294"/>
    </location>
</feature>
<feature type="region of interest" description="Disordered" evidence="1">
    <location>
        <begin position="309"/>
        <end position="331"/>
    </location>
</feature>
<proteinExistence type="predicted"/>
<dbReference type="InterPro" id="IPR036610">
    <property type="entry name" value="PEBP-like_sf"/>
</dbReference>
<gene>
    <name evidence="2" type="ORF">P280DRAFT_510413</name>
</gene>
<accession>A0A6A6RPE7</accession>
<dbReference type="EMBL" id="MU006798">
    <property type="protein sequence ID" value="KAF2636451.1"/>
    <property type="molecule type" value="Genomic_DNA"/>
</dbReference>
<dbReference type="Gene3D" id="3.90.280.10">
    <property type="entry name" value="PEBP-like"/>
    <property type="match status" value="1"/>
</dbReference>
<evidence type="ECO:0000313" key="2">
    <source>
        <dbReference type="EMBL" id="KAF2636451.1"/>
    </source>
</evidence>
<dbReference type="OrthoDB" id="5231984at2759"/>
<evidence type="ECO:0000313" key="3">
    <source>
        <dbReference type="Proteomes" id="UP000799753"/>
    </source>
</evidence>
<sequence>MLSTYLRYGAVAASILGFAAGQTSIPKDLSSAFKESGVELQVSFTDNAVEGFKDGTSFSKDEVAKEPTFALGDSSGISTTTLFTVMMVDTTSDDSRTLHYVRSNFKSSGIVNIETKDSPILSYKAPGAFGETGDDRKYTFLMYRNPNRAMLKTLKMPEDGKTLDIKKFQTDNGLSDPVAGMGMVVKLGGGSGGSGQASASPSASASSSAAAAPETSSAAASVSSAVSTTSAAATSAASSAVSSAASSAVASASSARSTTTAVSRSTPAASAGSSASSSAAGTPKSGTTAASASPTGIATASSTIASSVVPVPTEDAPGGTGALAGGSETSNAPLSVQTDSAASLITFGKIQCAVAAALFMARSLAV</sequence>
<organism evidence="2 3">
    <name type="scientific">Massarina eburnea CBS 473.64</name>
    <dbReference type="NCBI Taxonomy" id="1395130"/>
    <lineage>
        <taxon>Eukaryota</taxon>
        <taxon>Fungi</taxon>
        <taxon>Dikarya</taxon>
        <taxon>Ascomycota</taxon>
        <taxon>Pezizomycotina</taxon>
        <taxon>Dothideomycetes</taxon>
        <taxon>Pleosporomycetidae</taxon>
        <taxon>Pleosporales</taxon>
        <taxon>Massarineae</taxon>
        <taxon>Massarinaceae</taxon>
        <taxon>Massarina</taxon>
    </lineage>
</organism>
<protein>
    <submittedName>
        <fullName evidence="2">Uncharacterized protein</fullName>
    </submittedName>
</protein>
<dbReference type="InterPro" id="IPR035810">
    <property type="entry name" value="PEBP_euk"/>
</dbReference>
<dbReference type="AlphaFoldDB" id="A0A6A6RPE7"/>
<name>A0A6A6RPE7_9PLEO</name>
<keyword evidence="3" id="KW-1185">Reference proteome</keyword>
<dbReference type="CDD" id="cd00866">
    <property type="entry name" value="PEBP_euk"/>
    <property type="match status" value="1"/>
</dbReference>
<dbReference type="Proteomes" id="UP000799753">
    <property type="component" value="Unassembled WGS sequence"/>
</dbReference>
<dbReference type="SUPFAM" id="SSF49777">
    <property type="entry name" value="PEBP-like"/>
    <property type="match status" value="1"/>
</dbReference>